<accession>A0A542BL83</accession>
<dbReference type="OrthoDB" id="9907954at2"/>
<gene>
    <name evidence="1" type="ORF">FHU10_0611</name>
</gene>
<name>A0A542BL83_SERFO</name>
<evidence type="ECO:0000313" key="1">
    <source>
        <dbReference type="EMBL" id="TVZ68187.1"/>
    </source>
</evidence>
<protein>
    <submittedName>
        <fullName evidence="1">Uncharacterized protein</fullName>
    </submittedName>
</protein>
<sequence>MDNWDTKTLERCSSIIDNIRDSSSLYYRVGFRKLKKLSFTSEADLSSHAIDFIKEHSHLEEYLGVVEESIDERFPASDLAFCNKIWGDIIKNKRISKGFTCSDINPLKIIDVKRYARYRVISSLLSKAKKHNKKDEYNYWYLLNDFSDDEHNHFYSQYLLFQQRLLRIICGYVSGNLKEAYANGGEALELYKSALSELFKVREHDVFKFLHIDYFNNDASILQANIKNIDDMKKYIVTTRNDDTLQERALAVELLKLFREFGNEKVVSGVYNFMRADFINNDIDRKTIQRCFDALPGQFGTK</sequence>
<organism evidence="1">
    <name type="scientific">Serratia fonticola</name>
    <dbReference type="NCBI Taxonomy" id="47917"/>
    <lineage>
        <taxon>Bacteria</taxon>
        <taxon>Pseudomonadati</taxon>
        <taxon>Pseudomonadota</taxon>
        <taxon>Gammaproteobacteria</taxon>
        <taxon>Enterobacterales</taxon>
        <taxon>Yersiniaceae</taxon>
        <taxon>Serratia</taxon>
    </lineage>
</organism>
<comment type="caution">
    <text evidence="1">The sequence shown here is derived from an EMBL/GenBank/DDBJ whole genome shotgun (WGS) entry which is preliminary data.</text>
</comment>
<proteinExistence type="predicted"/>
<reference evidence="1" key="1">
    <citation type="submission" date="2019-06" db="EMBL/GenBank/DDBJ databases">
        <authorList>
            <person name="Deangelis K."/>
            <person name="Huntemann M."/>
            <person name="Clum A."/>
            <person name="Pillay M."/>
            <person name="Palaniappan K."/>
            <person name="Varghese N."/>
            <person name="Mikhailova N."/>
            <person name="Stamatis D."/>
            <person name="Reddy T."/>
            <person name="Daum C."/>
            <person name="Shapiro N."/>
            <person name="Ivanova N."/>
            <person name="Kyrpides N."/>
            <person name="Woyke T."/>
        </authorList>
    </citation>
    <scope>NUCLEOTIDE SEQUENCE [LARGE SCALE GENOMIC DNA]</scope>
    <source>
        <strain evidence="1">128R</strain>
    </source>
</reference>
<reference evidence="1" key="2">
    <citation type="submission" date="2019-08" db="EMBL/GenBank/DDBJ databases">
        <title>Investigation of anaerobic lignin degradation for improved lignocellulosic biofuels.</title>
        <authorList>
            <person name="Deangelis K.PhD."/>
        </authorList>
    </citation>
    <scope>NUCLEOTIDE SEQUENCE [LARGE SCALE GENOMIC DNA]</scope>
    <source>
        <strain evidence="1">128R</strain>
    </source>
</reference>
<dbReference type="EMBL" id="VISQ01000001">
    <property type="protein sequence ID" value="TVZ68187.1"/>
    <property type="molecule type" value="Genomic_DNA"/>
</dbReference>
<dbReference type="AlphaFoldDB" id="A0A542BL83"/>